<keyword evidence="6" id="KW-0999">Mitochondrion inner membrane</keyword>
<evidence type="ECO:0000256" key="11">
    <source>
        <dbReference type="PROSITE-ProRule" id="PRU00282"/>
    </source>
</evidence>
<dbReference type="Pfam" id="PF00153">
    <property type="entry name" value="Mito_carr"/>
    <property type="match status" value="3"/>
</dbReference>
<dbReference type="InterPro" id="IPR044677">
    <property type="entry name" value="SLC25A3/Pic2/Mir1-like"/>
</dbReference>
<keyword evidence="5" id="KW-0677">Repeat</keyword>
<keyword evidence="7" id="KW-0809">Transit peptide</keyword>
<dbReference type="InterPro" id="IPR023395">
    <property type="entry name" value="MCP_dom_sf"/>
</dbReference>
<feature type="repeat" description="Solcar" evidence="11">
    <location>
        <begin position="10"/>
        <end position="94"/>
    </location>
</feature>
<evidence type="ECO:0000256" key="2">
    <source>
        <dbReference type="ARBA" id="ARBA00006375"/>
    </source>
</evidence>
<dbReference type="FunFam" id="1.50.40.10:FF:000005">
    <property type="entry name" value="Mitochondrial phosphate carrier protein 2"/>
    <property type="match status" value="1"/>
</dbReference>
<evidence type="ECO:0000256" key="8">
    <source>
        <dbReference type="ARBA" id="ARBA00022989"/>
    </source>
</evidence>
<dbReference type="PROSITE" id="PS50920">
    <property type="entry name" value="SOLCAR"/>
    <property type="match status" value="3"/>
</dbReference>
<accession>A0A077ZN39</accession>
<keyword evidence="14" id="KW-1185">Reference proteome</keyword>
<evidence type="ECO:0000256" key="5">
    <source>
        <dbReference type="ARBA" id="ARBA00022737"/>
    </source>
</evidence>
<dbReference type="GO" id="GO:0005315">
    <property type="term" value="F:phosphate transmembrane transporter activity"/>
    <property type="evidence" value="ECO:0007669"/>
    <property type="project" value="InterPro"/>
</dbReference>
<dbReference type="InParanoid" id="A0A077ZN39"/>
<dbReference type="PANTHER" id="PTHR45671:SF10">
    <property type="entry name" value="SOLUTE CARRIER FAMILY 25 MEMBER 3"/>
    <property type="match status" value="1"/>
</dbReference>
<dbReference type="GO" id="GO:0005743">
    <property type="term" value="C:mitochondrial inner membrane"/>
    <property type="evidence" value="ECO:0007669"/>
    <property type="project" value="UniProtKB-SubCell"/>
</dbReference>
<evidence type="ECO:0000313" key="14">
    <source>
        <dbReference type="Proteomes" id="UP000039865"/>
    </source>
</evidence>
<keyword evidence="9" id="KW-0496">Mitochondrion</keyword>
<dbReference type="OrthoDB" id="427452at2759"/>
<evidence type="ECO:0000256" key="4">
    <source>
        <dbReference type="ARBA" id="ARBA00022692"/>
    </source>
</evidence>
<evidence type="ECO:0000256" key="9">
    <source>
        <dbReference type="ARBA" id="ARBA00023128"/>
    </source>
</evidence>
<evidence type="ECO:0000256" key="3">
    <source>
        <dbReference type="ARBA" id="ARBA00022448"/>
    </source>
</evidence>
<dbReference type="Proteomes" id="UP000039865">
    <property type="component" value="Unassembled WGS sequence"/>
</dbReference>
<dbReference type="OMA" id="YKGAIWL"/>
<evidence type="ECO:0000256" key="1">
    <source>
        <dbReference type="ARBA" id="ARBA00004448"/>
    </source>
</evidence>
<dbReference type="EMBL" id="CCKQ01000331">
    <property type="protein sequence ID" value="CDW71392.1"/>
    <property type="molecule type" value="Genomic_DNA"/>
</dbReference>
<feature type="repeat" description="Solcar" evidence="11">
    <location>
        <begin position="209"/>
        <end position="292"/>
    </location>
</feature>
<reference evidence="13 14" key="1">
    <citation type="submission" date="2014-06" db="EMBL/GenBank/DDBJ databases">
        <authorList>
            <person name="Swart Estienne"/>
        </authorList>
    </citation>
    <scope>NUCLEOTIDE SEQUENCE [LARGE SCALE GENOMIC DNA]</scope>
    <source>
        <strain evidence="13 14">130c</strain>
    </source>
</reference>
<dbReference type="AlphaFoldDB" id="A0A077ZN39"/>
<keyword evidence="3 12" id="KW-0813">Transport</keyword>
<dbReference type="FunCoup" id="A0A077ZN39">
    <property type="interactions" value="400"/>
</dbReference>
<evidence type="ECO:0000313" key="13">
    <source>
        <dbReference type="EMBL" id="CDW71392.1"/>
    </source>
</evidence>
<evidence type="ECO:0000256" key="7">
    <source>
        <dbReference type="ARBA" id="ARBA00022946"/>
    </source>
</evidence>
<comment type="similarity">
    <text evidence="2 12">Belongs to the mitochondrial carrier (TC 2.A.29) family.</text>
</comment>
<feature type="repeat" description="Solcar" evidence="11">
    <location>
        <begin position="106"/>
        <end position="192"/>
    </location>
</feature>
<proteinExistence type="inferred from homology"/>
<dbReference type="InterPro" id="IPR018108">
    <property type="entry name" value="MCP_transmembrane"/>
</dbReference>
<dbReference type="PANTHER" id="PTHR45671">
    <property type="entry name" value="SOLUTE CARRIER FAMILY 25 (MITOCHONDRIAL CARRIER PHOSPHATE CARRIER), MEMBER 3, LIKE-RELATED-RELATED"/>
    <property type="match status" value="1"/>
</dbReference>
<dbReference type="SUPFAM" id="SSF103506">
    <property type="entry name" value="Mitochondrial carrier"/>
    <property type="match status" value="1"/>
</dbReference>
<dbReference type="GO" id="GO:1990547">
    <property type="term" value="P:mitochondrial phosphate ion transmembrane transport"/>
    <property type="evidence" value="ECO:0007669"/>
    <property type="project" value="InterPro"/>
</dbReference>
<keyword evidence="10 11" id="KW-0472">Membrane</keyword>
<sequence>MPGSDVHDLSYYSKCMVGGILSCGLTHTLVCPLDIIKCRKQVNPTLYKSVGDGFSTIYRTEGFRGLTVGWAPTLIGYSAQGFGKFGFYEMFKDVYKGAFGASAAKYQTIGFLLSSACAEVIADCLLAPWEAVKVRMQTSDKGAFPRNLASGFSTIKANEGVNGFYKGLGPLWMRQVPYTMVKFAAFENTVKAFYKYIFTAPKDTYSKNFQLMITFLSGYWAGIFCALVSHPADVMVSILNKKSSSDPVGQQVKQIYSEIGFKGLWNGLGARIVMVGTLTGLQWWIYDSFKVACGLQTTGSK</sequence>
<gene>
    <name evidence="13" type="primary">Contig8392.g8950</name>
    <name evidence="13" type="ORF">STYLEM_335</name>
</gene>
<protein>
    <submittedName>
        <fullName evidence="13">Mitochondrial carrier protein</fullName>
    </submittedName>
</protein>
<name>A0A077ZN39_STYLE</name>
<dbReference type="Gene3D" id="1.50.40.10">
    <property type="entry name" value="Mitochondrial carrier domain"/>
    <property type="match status" value="1"/>
</dbReference>
<evidence type="ECO:0000256" key="6">
    <source>
        <dbReference type="ARBA" id="ARBA00022792"/>
    </source>
</evidence>
<keyword evidence="4 11" id="KW-0812">Transmembrane</keyword>
<evidence type="ECO:0000256" key="10">
    <source>
        <dbReference type="ARBA" id="ARBA00023136"/>
    </source>
</evidence>
<comment type="subcellular location">
    <subcellularLocation>
        <location evidence="1">Mitochondrion inner membrane</location>
        <topology evidence="1">Multi-pass membrane protein</topology>
    </subcellularLocation>
</comment>
<keyword evidence="8" id="KW-1133">Transmembrane helix</keyword>
<evidence type="ECO:0000256" key="12">
    <source>
        <dbReference type="RuleBase" id="RU000488"/>
    </source>
</evidence>
<organism evidence="13 14">
    <name type="scientific">Stylonychia lemnae</name>
    <name type="common">Ciliate</name>
    <dbReference type="NCBI Taxonomy" id="5949"/>
    <lineage>
        <taxon>Eukaryota</taxon>
        <taxon>Sar</taxon>
        <taxon>Alveolata</taxon>
        <taxon>Ciliophora</taxon>
        <taxon>Intramacronucleata</taxon>
        <taxon>Spirotrichea</taxon>
        <taxon>Stichotrichia</taxon>
        <taxon>Sporadotrichida</taxon>
        <taxon>Oxytrichidae</taxon>
        <taxon>Stylonychinae</taxon>
        <taxon>Stylonychia</taxon>
    </lineage>
</organism>